<dbReference type="InterPro" id="IPR036388">
    <property type="entry name" value="WH-like_DNA-bd_sf"/>
</dbReference>
<organism evidence="2 3">
    <name type="scientific">Occallatibacter riparius</name>
    <dbReference type="NCBI Taxonomy" id="1002689"/>
    <lineage>
        <taxon>Bacteria</taxon>
        <taxon>Pseudomonadati</taxon>
        <taxon>Acidobacteriota</taxon>
        <taxon>Terriglobia</taxon>
        <taxon>Terriglobales</taxon>
        <taxon>Acidobacteriaceae</taxon>
        <taxon>Occallatibacter</taxon>
    </lineage>
</organism>
<sequence length="122" mass="14092">MNDSNSSLEQKFLPLKPNWFHVLLSLANEEQHGYAIMQEVLERTDGKVRLWPATLYGTLERLLDASLIAEANRRPSADEDDARRRYYRLTPLGRRVLAAECVRLEDLVRVIRAKRRAAESEA</sequence>
<accession>A0A9J7BUJ6</accession>
<dbReference type="EMBL" id="CP093313">
    <property type="protein sequence ID" value="UWZ84598.1"/>
    <property type="molecule type" value="Genomic_DNA"/>
</dbReference>
<proteinExistence type="predicted"/>
<dbReference type="Pfam" id="PF03551">
    <property type="entry name" value="PadR"/>
    <property type="match status" value="1"/>
</dbReference>
<evidence type="ECO:0000313" key="3">
    <source>
        <dbReference type="Proteomes" id="UP001059380"/>
    </source>
</evidence>
<dbReference type="InterPro" id="IPR052509">
    <property type="entry name" value="Metal_resp_DNA-bind_regulator"/>
</dbReference>
<dbReference type="PANTHER" id="PTHR33169">
    <property type="entry name" value="PADR-FAMILY TRANSCRIPTIONAL REGULATOR"/>
    <property type="match status" value="1"/>
</dbReference>
<dbReference type="InterPro" id="IPR005149">
    <property type="entry name" value="Tscrpt_reg_PadR_N"/>
</dbReference>
<dbReference type="InterPro" id="IPR036390">
    <property type="entry name" value="WH_DNA-bd_sf"/>
</dbReference>
<name>A0A9J7BUJ6_9BACT</name>
<dbReference type="Proteomes" id="UP001059380">
    <property type="component" value="Chromosome"/>
</dbReference>
<protein>
    <submittedName>
        <fullName evidence="2">PadR family transcriptional regulator</fullName>
    </submittedName>
</protein>
<dbReference type="RefSeq" id="WP_260794104.1">
    <property type="nucleotide sequence ID" value="NZ_CP093313.1"/>
</dbReference>
<reference evidence="2" key="1">
    <citation type="submission" date="2021-04" db="EMBL/GenBank/DDBJ databases">
        <title>Phylogenetic analysis of Acidobacteriaceae.</title>
        <authorList>
            <person name="Qiu L."/>
            <person name="Zhang Q."/>
        </authorList>
    </citation>
    <scope>NUCLEOTIDE SEQUENCE</scope>
    <source>
        <strain evidence="2">DSM 25168</strain>
    </source>
</reference>
<dbReference type="Gene3D" id="1.10.10.10">
    <property type="entry name" value="Winged helix-like DNA-binding domain superfamily/Winged helix DNA-binding domain"/>
    <property type="match status" value="1"/>
</dbReference>
<dbReference type="AlphaFoldDB" id="A0A9J7BUJ6"/>
<dbReference type="SUPFAM" id="SSF46785">
    <property type="entry name" value="Winged helix' DNA-binding domain"/>
    <property type="match status" value="1"/>
</dbReference>
<feature type="domain" description="Transcription regulator PadR N-terminal" evidence="1">
    <location>
        <begin position="22"/>
        <end position="98"/>
    </location>
</feature>
<dbReference type="PANTHER" id="PTHR33169:SF13">
    <property type="entry name" value="PADR-FAMILY TRANSCRIPTIONAL REGULATOR"/>
    <property type="match status" value="1"/>
</dbReference>
<dbReference type="KEGG" id="orp:MOP44_01380"/>
<evidence type="ECO:0000313" key="2">
    <source>
        <dbReference type="EMBL" id="UWZ84598.1"/>
    </source>
</evidence>
<keyword evidence="3" id="KW-1185">Reference proteome</keyword>
<evidence type="ECO:0000259" key="1">
    <source>
        <dbReference type="Pfam" id="PF03551"/>
    </source>
</evidence>
<gene>
    <name evidence="2" type="ORF">MOP44_01380</name>
</gene>